<keyword evidence="5 10" id="KW-0132">Cell division</keyword>
<proteinExistence type="inferred from homology"/>
<evidence type="ECO:0000256" key="10">
    <source>
        <dbReference type="PIRNR" id="PIRNR003097"/>
    </source>
</evidence>
<keyword evidence="4 10" id="KW-1003">Cell membrane</keyword>
<keyword evidence="8 10" id="KW-0472">Membrane</keyword>
<dbReference type="EMBL" id="JAIXNE010000001">
    <property type="protein sequence ID" value="MCA6073314.1"/>
    <property type="molecule type" value="Genomic_DNA"/>
</dbReference>
<dbReference type="Pfam" id="PF02687">
    <property type="entry name" value="FtsX"/>
    <property type="match status" value="1"/>
</dbReference>
<keyword evidence="6 11" id="KW-0812">Transmembrane</keyword>
<evidence type="ECO:0000313" key="15">
    <source>
        <dbReference type="Proteomes" id="UP001139409"/>
    </source>
</evidence>
<evidence type="ECO:0000256" key="1">
    <source>
        <dbReference type="ARBA" id="ARBA00004651"/>
    </source>
</evidence>
<comment type="caution">
    <text evidence="14">The sequence shown here is derived from an EMBL/GenBank/DDBJ whole genome shotgun (WGS) entry which is preliminary data.</text>
</comment>
<comment type="similarity">
    <text evidence="2 10">Belongs to the ABC-4 integral membrane protein family. FtsX subfamily.</text>
</comment>
<dbReference type="Gene3D" id="3.30.70.3040">
    <property type="match status" value="1"/>
</dbReference>
<feature type="transmembrane region" description="Helical" evidence="11">
    <location>
        <begin position="263"/>
        <end position="284"/>
    </location>
</feature>
<dbReference type="PANTHER" id="PTHR47755">
    <property type="entry name" value="CELL DIVISION PROTEIN FTSX"/>
    <property type="match status" value="1"/>
</dbReference>
<comment type="subcellular location">
    <subcellularLocation>
        <location evidence="1">Cell membrane</location>
        <topology evidence="1">Multi-pass membrane protein</topology>
    </subcellularLocation>
</comment>
<dbReference type="PANTHER" id="PTHR47755:SF1">
    <property type="entry name" value="CELL DIVISION PROTEIN FTSX"/>
    <property type="match status" value="1"/>
</dbReference>
<evidence type="ECO:0000256" key="6">
    <source>
        <dbReference type="ARBA" id="ARBA00022692"/>
    </source>
</evidence>
<dbReference type="GO" id="GO:0005886">
    <property type="term" value="C:plasma membrane"/>
    <property type="evidence" value="ECO:0007669"/>
    <property type="project" value="UniProtKB-SubCell"/>
</dbReference>
<evidence type="ECO:0000256" key="3">
    <source>
        <dbReference type="ARBA" id="ARBA00021907"/>
    </source>
</evidence>
<feature type="domain" description="FtsX extracellular" evidence="13">
    <location>
        <begin position="54"/>
        <end position="154"/>
    </location>
</feature>
<gene>
    <name evidence="14" type="ORF">LDX50_00450</name>
</gene>
<dbReference type="InterPro" id="IPR040690">
    <property type="entry name" value="FtsX_ECD"/>
</dbReference>
<evidence type="ECO:0000259" key="12">
    <source>
        <dbReference type="Pfam" id="PF02687"/>
    </source>
</evidence>
<feature type="domain" description="ABC3 transporter permease C-terminal" evidence="12">
    <location>
        <begin position="178"/>
        <end position="290"/>
    </location>
</feature>
<dbReference type="Proteomes" id="UP001139409">
    <property type="component" value="Unassembled WGS sequence"/>
</dbReference>
<dbReference type="RefSeq" id="WP_225696432.1">
    <property type="nucleotide sequence ID" value="NZ_JAIXNE010000001.1"/>
</dbReference>
<keyword evidence="9 10" id="KW-0131">Cell cycle</keyword>
<reference evidence="14" key="1">
    <citation type="submission" date="2021-09" db="EMBL/GenBank/DDBJ databases">
        <title>Fulvivirga sp. isolated from coastal sediment.</title>
        <authorList>
            <person name="Yu H."/>
        </authorList>
    </citation>
    <scope>NUCLEOTIDE SEQUENCE</scope>
    <source>
        <strain evidence="14">1062</strain>
    </source>
</reference>
<dbReference type="Pfam" id="PF18075">
    <property type="entry name" value="FtsX_ECD"/>
    <property type="match status" value="1"/>
</dbReference>
<dbReference type="PIRSF" id="PIRSF003097">
    <property type="entry name" value="FtsX"/>
    <property type="match status" value="1"/>
</dbReference>
<evidence type="ECO:0000256" key="7">
    <source>
        <dbReference type="ARBA" id="ARBA00022989"/>
    </source>
</evidence>
<organism evidence="14 15">
    <name type="scientific">Fulvivirga sedimenti</name>
    <dbReference type="NCBI Taxonomy" id="2879465"/>
    <lineage>
        <taxon>Bacteria</taxon>
        <taxon>Pseudomonadati</taxon>
        <taxon>Bacteroidota</taxon>
        <taxon>Cytophagia</taxon>
        <taxon>Cytophagales</taxon>
        <taxon>Fulvivirgaceae</taxon>
        <taxon>Fulvivirga</taxon>
    </lineage>
</organism>
<feature type="transmembrane region" description="Helical" evidence="11">
    <location>
        <begin position="20"/>
        <end position="41"/>
    </location>
</feature>
<protein>
    <recommendedName>
        <fullName evidence="3 10">Cell division protein FtsX</fullName>
    </recommendedName>
</protein>
<keyword evidence="7 11" id="KW-1133">Transmembrane helix</keyword>
<evidence type="ECO:0000256" key="4">
    <source>
        <dbReference type="ARBA" id="ARBA00022475"/>
    </source>
</evidence>
<sequence length="299" mass="33889">MSTHQIKNRKKKKLGSYPYVSVVFSIALALFVIGLFALLILHSNRLATWIRENVEIQVYLDKDITDNQRIQIQKTLSAKPYAALSDGEVQIRFTSREEAAQSFIEETGEDFSDFLGQNPLRDAYSLRINPEYHVTDSMQQIRTEIEAMSGVFEVDYVENLVEEINRNVTYISLAMLGIALLLLIAVVLLINNTIKLALFSQRFLIRSMQLVGARPGFIQRPFLWRSILHGLIAGLIASLLLYLVIQFANREIDGLSQLQDPNLIGAIFLALLFLGAGIAVLSSYRAIKKYLRMSLDELY</sequence>
<evidence type="ECO:0000256" key="8">
    <source>
        <dbReference type="ARBA" id="ARBA00023136"/>
    </source>
</evidence>
<name>A0A9X1HJI1_9BACT</name>
<evidence type="ECO:0000259" key="13">
    <source>
        <dbReference type="Pfam" id="PF18075"/>
    </source>
</evidence>
<keyword evidence="15" id="KW-1185">Reference proteome</keyword>
<dbReference type="InterPro" id="IPR003838">
    <property type="entry name" value="ABC3_permease_C"/>
</dbReference>
<evidence type="ECO:0000256" key="11">
    <source>
        <dbReference type="SAM" id="Phobius"/>
    </source>
</evidence>
<dbReference type="AlphaFoldDB" id="A0A9X1HJI1"/>
<dbReference type="InterPro" id="IPR004513">
    <property type="entry name" value="FtsX"/>
</dbReference>
<evidence type="ECO:0000256" key="2">
    <source>
        <dbReference type="ARBA" id="ARBA00007379"/>
    </source>
</evidence>
<dbReference type="GO" id="GO:0051301">
    <property type="term" value="P:cell division"/>
    <property type="evidence" value="ECO:0007669"/>
    <property type="project" value="UniProtKB-KW"/>
</dbReference>
<evidence type="ECO:0000256" key="9">
    <source>
        <dbReference type="ARBA" id="ARBA00023306"/>
    </source>
</evidence>
<accession>A0A9X1HJI1</accession>
<evidence type="ECO:0000313" key="14">
    <source>
        <dbReference type="EMBL" id="MCA6073314.1"/>
    </source>
</evidence>
<evidence type="ECO:0000256" key="5">
    <source>
        <dbReference type="ARBA" id="ARBA00022618"/>
    </source>
</evidence>
<feature type="transmembrane region" description="Helical" evidence="11">
    <location>
        <begin position="168"/>
        <end position="190"/>
    </location>
</feature>
<feature type="transmembrane region" description="Helical" evidence="11">
    <location>
        <begin position="222"/>
        <end position="243"/>
    </location>
</feature>